<dbReference type="RefSeq" id="WP_280999010.1">
    <property type="nucleotide sequence ID" value="NZ_CP069362.1"/>
</dbReference>
<dbReference type="Gene3D" id="3.30.420.130">
    <property type="entry name" value="Dinitrogenase iron-molybdenum cofactor biosynthesis domain"/>
    <property type="match status" value="1"/>
</dbReference>
<dbReference type="InterPro" id="IPR036105">
    <property type="entry name" value="DiNase_FeMo-co_biosyn_sf"/>
</dbReference>
<dbReference type="Proteomes" id="UP001232493">
    <property type="component" value="Chromosome"/>
</dbReference>
<dbReference type="PANTHER" id="PTHR42983:SF1">
    <property type="entry name" value="IRON-MOLYBDENUM PROTEIN"/>
    <property type="match status" value="1"/>
</dbReference>
<dbReference type="InterPro" id="IPR033913">
    <property type="entry name" value="MTH1175_dom"/>
</dbReference>
<protein>
    <submittedName>
        <fullName evidence="2">NifB/NifX family molybdenum-iron cluster-binding protein</fullName>
    </submittedName>
</protein>
<organism evidence="2 3">
    <name type="scientific">Marinitoga aeolica</name>
    <dbReference type="NCBI Taxonomy" id="2809031"/>
    <lineage>
        <taxon>Bacteria</taxon>
        <taxon>Thermotogati</taxon>
        <taxon>Thermotogota</taxon>
        <taxon>Thermotogae</taxon>
        <taxon>Petrotogales</taxon>
        <taxon>Petrotogaceae</taxon>
        <taxon>Marinitoga</taxon>
    </lineage>
</organism>
<dbReference type="Pfam" id="PF02579">
    <property type="entry name" value="Nitro_FeMo-Co"/>
    <property type="match status" value="1"/>
</dbReference>
<sequence length="129" mass="14492">MKIAIPLIENLGKNSKISEHFGHAPYFGFINLKDNGEYELEVIENPLEEHGPGDVPNFLHSKGVDLLIARGIGGRAIAFFEQLGIQVIRGANGTVEEIINALKENILKDREYEVKEHFHKHGDDHDCNH</sequence>
<evidence type="ECO:0000313" key="3">
    <source>
        <dbReference type="Proteomes" id="UP001232493"/>
    </source>
</evidence>
<name>A0ABY8PQQ0_9BACT</name>
<dbReference type="PANTHER" id="PTHR42983">
    <property type="entry name" value="DINITROGENASE IRON-MOLYBDENUM COFACTOR PROTEIN-RELATED"/>
    <property type="match status" value="1"/>
</dbReference>
<dbReference type="InterPro" id="IPR003731">
    <property type="entry name" value="Di-Nase_FeMo-co_biosynth"/>
</dbReference>
<dbReference type="EMBL" id="CP069362">
    <property type="protein sequence ID" value="WGS64955.1"/>
    <property type="molecule type" value="Genomic_DNA"/>
</dbReference>
<dbReference type="CDD" id="cd00851">
    <property type="entry name" value="MTH1175"/>
    <property type="match status" value="1"/>
</dbReference>
<feature type="domain" description="Dinitrogenase iron-molybdenum cofactor biosynthesis" evidence="1">
    <location>
        <begin position="14"/>
        <end position="103"/>
    </location>
</feature>
<dbReference type="SUPFAM" id="SSF53146">
    <property type="entry name" value="Nitrogenase accessory factor-like"/>
    <property type="match status" value="1"/>
</dbReference>
<evidence type="ECO:0000313" key="2">
    <source>
        <dbReference type="EMBL" id="WGS64955.1"/>
    </source>
</evidence>
<proteinExistence type="predicted"/>
<reference evidence="2 3" key="1">
    <citation type="submission" date="2021-02" db="EMBL/GenBank/DDBJ databases">
        <title>Characterization of Marinitoga sp. nov. str. BP5-C20A.</title>
        <authorList>
            <person name="Erauso G."/>
            <person name="Postec A."/>
        </authorList>
    </citation>
    <scope>NUCLEOTIDE SEQUENCE [LARGE SCALE GENOMIC DNA]</scope>
    <source>
        <strain evidence="2 3">BP5-C20A</strain>
    </source>
</reference>
<accession>A0ABY8PQQ0</accession>
<keyword evidence="3" id="KW-1185">Reference proteome</keyword>
<evidence type="ECO:0000259" key="1">
    <source>
        <dbReference type="Pfam" id="PF02579"/>
    </source>
</evidence>
<gene>
    <name evidence="2" type="ORF">JRV97_11460</name>
</gene>